<gene>
    <name evidence="2" type="ORF">FOZ62_008371</name>
</gene>
<dbReference type="EMBL" id="JABANM010025571">
    <property type="protein sequence ID" value="KAF4714390.1"/>
    <property type="molecule type" value="Genomic_DNA"/>
</dbReference>
<feature type="compositionally biased region" description="Acidic residues" evidence="1">
    <location>
        <begin position="141"/>
        <end position="165"/>
    </location>
</feature>
<evidence type="ECO:0000313" key="3">
    <source>
        <dbReference type="Proteomes" id="UP000574390"/>
    </source>
</evidence>
<feature type="compositionally biased region" description="Basic and acidic residues" evidence="1">
    <location>
        <begin position="80"/>
        <end position="126"/>
    </location>
</feature>
<evidence type="ECO:0000256" key="1">
    <source>
        <dbReference type="SAM" id="MobiDB-lite"/>
    </source>
</evidence>
<sequence>MELESSRLLRGEARGGGGGLEPPESPNGNATRDEHEIRDGVWDTTIEEPVKRIPYRLIPYYRQKLEGNSNNTEEVGSNHTGHDDASQPHTGHEDASQPHTGHEDASQPHTGREDASQPHTGHEDASGRYTGEEDAIGSHNEDEDGTGSHNEDEDGTGSHNEDEDGTGSHNGIEDLSASPHKHRSSIDGVHTEEVADSRQHHPVVHDKAGHYSWGLGIRNHENYAMLCRKDGSWLKPEARVCRPVVRVQQEPAPEAEQGAFTYATHTSPSKVAAGQLLAEVDVSRALGSRESVAAAFSMKGQAHPLSFTGAVAIPTLLCFMHAL</sequence>
<feature type="compositionally biased region" description="Basic and acidic residues" evidence="1">
    <location>
        <begin position="31"/>
        <end position="41"/>
    </location>
</feature>
<protein>
    <submittedName>
        <fullName evidence="2">Uncharacterized protein</fullName>
    </submittedName>
</protein>
<accession>A0A7J6R3Z1</accession>
<feature type="compositionally biased region" description="Polar residues" evidence="1">
    <location>
        <begin position="66"/>
        <end position="79"/>
    </location>
</feature>
<dbReference type="Proteomes" id="UP000574390">
    <property type="component" value="Unassembled WGS sequence"/>
</dbReference>
<reference evidence="2 3" key="1">
    <citation type="submission" date="2020-04" db="EMBL/GenBank/DDBJ databases">
        <title>Perkinsus olseni comparative genomics.</title>
        <authorList>
            <person name="Bogema D.R."/>
        </authorList>
    </citation>
    <scope>NUCLEOTIDE SEQUENCE [LARGE SCALE GENOMIC DNA]</scope>
    <source>
        <strain evidence="2">ATCC PRA-205</strain>
    </source>
</reference>
<proteinExistence type="predicted"/>
<dbReference type="AlphaFoldDB" id="A0A7J6R3Z1"/>
<evidence type="ECO:0000313" key="2">
    <source>
        <dbReference type="EMBL" id="KAF4714390.1"/>
    </source>
</evidence>
<organism evidence="2 3">
    <name type="scientific">Perkinsus olseni</name>
    <name type="common">Perkinsus atlanticus</name>
    <dbReference type="NCBI Taxonomy" id="32597"/>
    <lineage>
        <taxon>Eukaryota</taxon>
        <taxon>Sar</taxon>
        <taxon>Alveolata</taxon>
        <taxon>Perkinsozoa</taxon>
        <taxon>Perkinsea</taxon>
        <taxon>Perkinsida</taxon>
        <taxon>Perkinsidae</taxon>
        <taxon>Perkinsus</taxon>
    </lineage>
</organism>
<feature type="region of interest" description="Disordered" evidence="1">
    <location>
        <begin position="1"/>
        <end position="201"/>
    </location>
</feature>
<name>A0A7J6R3Z1_PEROL</name>
<feature type="compositionally biased region" description="Basic and acidic residues" evidence="1">
    <location>
        <begin position="1"/>
        <end position="13"/>
    </location>
</feature>
<feature type="compositionally biased region" description="Basic and acidic residues" evidence="1">
    <location>
        <begin position="189"/>
        <end position="201"/>
    </location>
</feature>
<comment type="caution">
    <text evidence="2">The sequence shown here is derived from an EMBL/GenBank/DDBJ whole genome shotgun (WGS) entry which is preliminary data.</text>
</comment>